<proteinExistence type="predicted"/>
<feature type="region of interest" description="Disordered" evidence="1">
    <location>
        <begin position="74"/>
        <end position="104"/>
    </location>
</feature>
<keyword evidence="2" id="KW-0472">Membrane</keyword>
<gene>
    <name evidence="3" type="ORF">E2C01_080819</name>
</gene>
<dbReference type="AlphaFoldDB" id="A0A5B7IX27"/>
<comment type="caution">
    <text evidence="3">The sequence shown here is derived from an EMBL/GenBank/DDBJ whole genome shotgun (WGS) entry which is preliminary data.</text>
</comment>
<feature type="compositionally biased region" description="Basic and acidic residues" evidence="1">
    <location>
        <begin position="1"/>
        <end position="11"/>
    </location>
</feature>
<keyword evidence="2" id="KW-1133">Transmembrane helix</keyword>
<dbReference type="Proteomes" id="UP000324222">
    <property type="component" value="Unassembled WGS sequence"/>
</dbReference>
<evidence type="ECO:0000256" key="1">
    <source>
        <dbReference type="SAM" id="MobiDB-lite"/>
    </source>
</evidence>
<name>A0A5B7IX27_PORTR</name>
<accession>A0A5B7IX27</accession>
<keyword evidence="4" id="KW-1185">Reference proteome</keyword>
<evidence type="ECO:0000256" key="2">
    <source>
        <dbReference type="SAM" id="Phobius"/>
    </source>
</evidence>
<feature type="region of interest" description="Disordered" evidence="1">
    <location>
        <begin position="1"/>
        <end position="59"/>
    </location>
</feature>
<feature type="transmembrane region" description="Helical" evidence="2">
    <location>
        <begin position="111"/>
        <end position="130"/>
    </location>
</feature>
<dbReference type="EMBL" id="VSRR010070256">
    <property type="protein sequence ID" value="MPC86007.1"/>
    <property type="molecule type" value="Genomic_DNA"/>
</dbReference>
<evidence type="ECO:0000313" key="3">
    <source>
        <dbReference type="EMBL" id="MPC86007.1"/>
    </source>
</evidence>
<keyword evidence="2" id="KW-0812">Transmembrane</keyword>
<protein>
    <submittedName>
        <fullName evidence="3">Uncharacterized protein</fullName>
    </submittedName>
</protein>
<organism evidence="3 4">
    <name type="scientific">Portunus trituberculatus</name>
    <name type="common">Swimming crab</name>
    <name type="synonym">Neptunus trituberculatus</name>
    <dbReference type="NCBI Taxonomy" id="210409"/>
    <lineage>
        <taxon>Eukaryota</taxon>
        <taxon>Metazoa</taxon>
        <taxon>Ecdysozoa</taxon>
        <taxon>Arthropoda</taxon>
        <taxon>Crustacea</taxon>
        <taxon>Multicrustacea</taxon>
        <taxon>Malacostraca</taxon>
        <taxon>Eumalacostraca</taxon>
        <taxon>Eucarida</taxon>
        <taxon>Decapoda</taxon>
        <taxon>Pleocyemata</taxon>
        <taxon>Brachyura</taxon>
        <taxon>Eubrachyura</taxon>
        <taxon>Portunoidea</taxon>
        <taxon>Portunidae</taxon>
        <taxon>Portuninae</taxon>
        <taxon>Portunus</taxon>
    </lineage>
</organism>
<sequence>MMGDRGSHAEPHPNAPNSPVTDKSMAVDQKKNTSGTSPGQATVILALRDPPPTSPRRPAAQITADRMLVLQSAARSGTADGSERGHKGGCRAAGGGMRPGHRGTTIDPSPVTLLLAGLVLALASLASVSLPLPPLHYPSIQAYLLFIPLPK</sequence>
<reference evidence="3 4" key="1">
    <citation type="submission" date="2019-05" db="EMBL/GenBank/DDBJ databases">
        <title>Another draft genome of Portunus trituberculatus and its Hox gene families provides insights of decapod evolution.</title>
        <authorList>
            <person name="Jeong J.-H."/>
            <person name="Song I."/>
            <person name="Kim S."/>
            <person name="Choi T."/>
            <person name="Kim D."/>
            <person name="Ryu S."/>
            <person name="Kim W."/>
        </authorList>
    </citation>
    <scope>NUCLEOTIDE SEQUENCE [LARGE SCALE GENOMIC DNA]</scope>
    <source>
        <tissue evidence="3">Muscle</tissue>
    </source>
</reference>
<evidence type="ECO:0000313" key="4">
    <source>
        <dbReference type="Proteomes" id="UP000324222"/>
    </source>
</evidence>